<dbReference type="InterPro" id="IPR036047">
    <property type="entry name" value="F-box-like_dom_sf"/>
</dbReference>
<evidence type="ECO:0000313" key="4">
    <source>
        <dbReference type="Proteomes" id="UP001190926"/>
    </source>
</evidence>
<organism evidence="3 4">
    <name type="scientific">Perilla frutescens var. hirtella</name>
    <name type="common">Perilla citriodora</name>
    <name type="synonym">Perilla setoyensis</name>
    <dbReference type="NCBI Taxonomy" id="608512"/>
    <lineage>
        <taxon>Eukaryota</taxon>
        <taxon>Viridiplantae</taxon>
        <taxon>Streptophyta</taxon>
        <taxon>Embryophyta</taxon>
        <taxon>Tracheophyta</taxon>
        <taxon>Spermatophyta</taxon>
        <taxon>Magnoliopsida</taxon>
        <taxon>eudicotyledons</taxon>
        <taxon>Gunneridae</taxon>
        <taxon>Pentapetalae</taxon>
        <taxon>asterids</taxon>
        <taxon>lamiids</taxon>
        <taxon>Lamiales</taxon>
        <taxon>Lamiaceae</taxon>
        <taxon>Nepetoideae</taxon>
        <taxon>Elsholtzieae</taxon>
        <taxon>Perilla</taxon>
    </lineage>
</organism>
<gene>
    <name evidence="3" type="ORF">C2S53_005077</name>
</gene>
<feature type="coiled-coil region" evidence="1">
    <location>
        <begin position="111"/>
        <end position="138"/>
    </location>
</feature>
<keyword evidence="4" id="KW-1185">Reference proteome</keyword>
<dbReference type="EMBL" id="SDAM02000103">
    <property type="protein sequence ID" value="KAH6829877.1"/>
    <property type="molecule type" value="Genomic_DNA"/>
</dbReference>
<accession>A0AAD4J9W3</accession>
<evidence type="ECO:0000256" key="1">
    <source>
        <dbReference type="SAM" id="Coils"/>
    </source>
</evidence>
<feature type="domain" description="F-box" evidence="2">
    <location>
        <begin position="2"/>
        <end position="52"/>
    </location>
</feature>
<dbReference type="Proteomes" id="UP001190926">
    <property type="component" value="Unassembled WGS sequence"/>
</dbReference>
<keyword evidence="1" id="KW-0175">Coiled coil</keyword>
<dbReference type="Gene3D" id="1.20.1280.50">
    <property type="match status" value="1"/>
</dbReference>
<evidence type="ECO:0000259" key="2">
    <source>
        <dbReference type="Pfam" id="PF12937"/>
    </source>
</evidence>
<dbReference type="InterPro" id="IPR001810">
    <property type="entry name" value="F-box_dom"/>
</dbReference>
<sequence>MSALPDEIWRSIMEIGIETKSLNYKNLCCLSIACRRFRRLAAEDSLWSHILLSDFSSSISDLISSDGDTKIGIGDSNHTSSSTSNGKFKSLYKIRFEKDREKKRLAHRRAVLRIESRIAEHMRKIREIELQSLEEKEKMDKTVAELMSLRRIRQAAVAVNVWQPEIIRSRQREMVQQTNVPVDVRINNLEMELSLCKQQIAGFDKAIQVEEKRRRAAEEELASVKYHPLPDFRNTREQSSGSRIRSKRLKRTLMVND</sequence>
<evidence type="ECO:0000313" key="3">
    <source>
        <dbReference type="EMBL" id="KAH6829877.1"/>
    </source>
</evidence>
<protein>
    <recommendedName>
        <fullName evidence="2">F-box domain-containing protein</fullName>
    </recommendedName>
</protein>
<dbReference type="Pfam" id="PF12937">
    <property type="entry name" value="F-box-like"/>
    <property type="match status" value="1"/>
</dbReference>
<name>A0AAD4J9W3_PERFH</name>
<dbReference type="AlphaFoldDB" id="A0AAD4J9W3"/>
<reference evidence="3 4" key="1">
    <citation type="journal article" date="2021" name="Nat. Commun.">
        <title>Incipient diploidization of the medicinal plant Perilla within 10,000 years.</title>
        <authorList>
            <person name="Zhang Y."/>
            <person name="Shen Q."/>
            <person name="Leng L."/>
            <person name="Zhang D."/>
            <person name="Chen S."/>
            <person name="Shi Y."/>
            <person name="Ning Z."/>
            <person name="Chen S."/>
        </authorList>
    </citation>
    <scope>NUCLEOTIDE SEQUENCE [LARGE SCALE GENOMIC DNA]</scope>
    <source>
        <strain evidence="4">cv. PC099</strain>
    </source>
</reference>
<dbReference type="SUPFAM" id="SSF81383">
    <property type="entry name" value="F-box domain"/>
    <property type="match status" value="1"/>
</dbReference>
<proteinExistence type="predicted"/>
<comment type="caution">
    <text evidence="3">The sequence shown here is derived from an EMBL/GenBank/DDBJ whole genome shotgun (WGS) entry which is preliminary data.</text>
</comment>